<dbReference type="InterPro" id="IPR029058">
    <property type="entry name" value="AB_hydrolase_fold"/>
</dbReference>
<dbReference type="GO" id="GO:0003824">
    <property type="term" value="F:catalytic activity"/>
    <property type="evidence" value="ECO:0007669"/>
    <property type="project" value="UniProtKB-ARBA"/>
</dbReference>
<dbReference type="InterPro" id="IPR000073">
    <property type="entry name" value="AB_hydrolase_1"/>
</dbReference>
<dbReference type="Gene3D" id="3.40.50.1820">
    <property type="entry name" value="alpha/beta hydrolase"/>
    <property type="match status" value="1"/>
</dbReference>
<sequence length="266" mass="28176">MEQTIQKTVKRDDGSWLTVDVYGDPGAPGLVMVPGVMSDAHSWGAVARAITAWPSVAVLNRRGRAPSGPLTADYSLDVEVGDLLAVLEVLGPVKAVFGWSYGGLIALLAAGRHTMEQVIAYEPVGRPFAAEALPGLRTAEQAQDWDRSVEIVNRDISGFTADYVAGLRADPAVWEKLRRFSAPLAAELTALNAVALPETLARKADRVDLIVGELNRHGEPYGTAFDAVVGRVPGARVHELAGVGHLAHLEDPAGLGRLLDALAGKP</sequence>
<dbReference type="SUPFAM" id="SSF53474">
    <property type="entry name" value="alpha/beta-Hydrolases"/>
    <property type="match status" value="1"/>
</dbReference>
<dbReference type="Pfam" id="PF12697">
    <property type="entry name" value="Abhydrolase_6"/>
    <property type="match status" value="1"/>
</dbReference>
<evidence type="ECO:0000259" key="1">
    <source>
        <dbReference type="Pfam" id="PF12697"/>
    </source>
</evidence>
<dbReference type="EMBL" id="FNSN01000003">
    <property type="protein sequence ID" value="SEB84081.1"/>
    <property type="molecule type" value="Genomic_DNA"/>
</dbReference>
<name>A0A1H4MLY6_9MICC</name>
<proteinExistence type="predicted"/>
<feature type="domain" description="AB hydrolase-1" evidence="1">
    <location>
        <begin position="30"/>
        <end position="254"/>
    </location>
</feature>
<reference evidence="2 3" key="1">
    <citation type="submission" date="2016-10" db="EMBL/GenBank/DDBJ databases">
        <authorList>
            <person name="de Groot N.N."/>
        </authorList>
    </citation>
    <scope>NUCLEOTIDE SEQUENCE [LARGE SCALE GENOMIC DNA]</scope>
    <source>
        <strain evidence="2 3">DSM 10495</strain>
    </source>
</reference>
<dbReference type="STRING" id="156980.SAMN04489745_1392"/>
<evidence type="ECO:0000313" key="2">
    <source>
        <dbReference type="EMBL" id="SEB84081.1"/>
    </source>
</evidence>
<protein>
    <submittedName>
        <fullName evidence="2">Pimeloyl-ACP methyl ester carboxylesterase</fullName>
    </submittedName>
</protein>
<accession>A0A1H4MLY6</accession>
<evidence type="ECO:0000313" key="3">
    <source>
        <dbReference type="Proteomes" id="UP000182652"/>
    </source>
</evidence>
<dbReference type="Proteomes" id="UP000182652">
    <property type="component" value="Unassembled WGS sequence"/>
</dbReference>
<dbReference type="AlphaFoldDB" id="A0A1H4MLY6"/>
<organism evidence="2 3">
    <name type="scientific">Arthrobacter woluwensis</name>
    <dbReference type="NCBI Taxonomy" id="156980"/>
    <lineage>
        <taxon>Bacteria</taxon>
        <taxon>Bacillati</taxon>
        <taxon>Actinomycetota</taxon>
        <taxon>Actinomycetes</taxon>
        <taxon>Micrococcales</taxon>
        <taxon>Micrococcaceae</taxon>
        <taxon>Arthrobacter</taxon>
    </lineage>
</organism>
<dbReference type="RefSeq" id="WP_066211205.1">
    <property type="nucleotide sequence ID" value="NZ_FNSN01000003.1"/>
</dbReference>
<gene>
    <name evidence="2" type="ORF">SAMN04489745_1392</name>
</gene>
<keyword evidence="3" id="KW-1185">Reference proteome</keyword>